<dbReference type="AlphaFoldDB" id="A0A1F7S7Q7"/>
<dbReference type="InterPro" id="IPR041705">
    <property type="entry name" value="PIN_Sll0205"/>
</dbReference>
<sequence>MILLDTHIWIWFVDESNQLTAHHKQVIEHHKSDGLGVSVISCWEVAKLVEYKRLKLACPIEEWMEVATNLPGVQLIELTPGIAITSTKLTGNFHRDPADQIIVATAQVYDLELMTIDDKLLKYEHVRTV</sequence>
<evidence type="ECO:0000313" key="3">
    <source>
        <dbReference type="Proteomes" id="UP000179266"/>
    </source>
</evidence>
<reference evidence="2 3" key="1">
    <citation type="journal article" date="2016" name="Nat. Commun.">
        <title>Thousands of microbial genomes shed light on interconnected biogeochemical processes in an aquifer system.</title>
        <authorList>
            <person name="Anantharaman K."/>
            <person name="Brown C.T."/>
            <person name="Hug L.A."/>
            <person name="Sharon I."/>
            <person name="Castelle C.J."/>
            <person name="Probst A.J."/>
            <person name="Thomas B.C."/>
            <person name="Singh A."/>
            <person name="Wilkins M.J."/>
            <person name="Karaoz U."/>
            <person name="Brodie E.L."/>
            <person name="Williams K.H."/>
            <person name="Hubbard S.S."/>
            <person name="Banfield J.F."/>
        </authorList>
    </citation>
    <scope>NUCLEOTIDE SEQUENCE [LARGE SCALE GENOMIC DNA]</scope>
</reference>
<dbReference type="SUPFAM" id="SSF88723">
    <property type="entry name" value="PIN domain-like"/>
    <property type="match status" value="1"/>
</dbReference>
<feature type="domain" description="PIN" evidence="1">
    <location>
        <begin position="2"/>
        <end position="123"/>
    </location>
</feature>
<evidence type="ECO:0000259" key="1">
    <source>
        <dbReference type="Pfam" id="PF01850"/>
    </source>
</evidence>
<dbReference type="PANTHER" id="PTHR36173">
    <property type="entry name" value="RIBONUCLEASE VAPC16-RELATED"/>
    <property type="match status" value="1"/>
</dbReference>
<protein>
    <submittedName>
        <fullName evidence="2">Twitching motility protein PilT</fullName>
    </submittedName>
</protein>
<organism evidence="2 3">
    <name type="scientific">Candidatus Schekmanbacteria bacterium RBG_13_48_7</name>
    <dbReference type="NCBI Taxonomy" id="1817878"/>
    <lineage>
        <taxon>Bacteria</taxon>
        <taxon>Candidatus Schekmaniibacteriota</taxon>
    </lineage>
</organism>
<dbReference type="EMBL" id="MGDD01000013">
    <property type="protein sequence ID" value="OGL49790.1"/>
    <property type="molecule type" value="Genomic_DNA"/>
</dbReference>
<dbReference type="InterPro" id="IPR052919">
    <property type="entry name" value="TA_system_RNase"/>
</dbReference>
<dbReference type="InterPro" id="IPR002716">
    <property type="entry name" value="PIN_dom"/>
</dbReference>
<dbReference type="PANTHER" id="PTHR36173:SF1">
    <property type="entry name" value="RIBONUCLEASE VAPC22"/>
    <property type="match status" value="1"/>
</dbReference>
<dbReference type="Gene3D" id="3.40.50.1010">
    <property type="entry name" value="5'-nuclease"/>
    <property type="match status" value="1"/>
</dbReference>
<evidence type="ECO:0000313" key="2">
    <source>
        <dbReference type="EMBL" id="OGL49790.1"/>
    </source>
</evidence>
<gene>
    <name evidence="2" type="ORF">A2161_01295</name>
</gene>
<dbReference type="CDD" id="cd09872">
    <property type="entry name" value="PIN_Sll0205-like"/>
    <property type="match status" value="1"/>
</dbReference>
<name>A0A1F7S7Q7_9BACT</name>
<comment type="caution">
    <text evidence="2">The sequence shown here is derived from an EMBL/GenBank/DDBJ whole genome shotgun (WGS) entry which is preliminary data.</text>
</comment>
<dbReference type="Proteomes" id="UP000179266">
    <property type="component" value="Unassembled WGS sequence"/>
</dbReference>
<proteinExistence type="predicted"/>
<dbReference type="Pfam" id="PF01850">
    <property type="entry name" value="PIN"/>
    <property type="match status" value="1"/>
</dbReference>
<accession>A0A1F7S7Q7</accession>
<dbReference type="InterPro" id="IPR029060">
    <property type="entry name" value="PIN-like_dom_sf"/>
</dbReference>